<dbReference type="AlphaFoldDB" id="A0A8H6KH91"/>
<reference evidence="1" key="1">
    <citation type="journal article" date="2020" name="Phytopathology">
        <title>Genome Sequence Resources of Colletotrichum truncatum, C. plurivorum, C. musicola, and C. sojae: Four Species Pathogenic to Soybean (Glycine max).</title>
        <authorList>
            <person name="Rogerio F."/>
            <person name="Boufleur T.R."/>
            <person name="Ciampi-Guillardi M."/>
            <person name="Sukno S.A."/>
            <person name="Thon M.R."/>
            <person name="Massola Junior N.S."/>
            <person name="Baroncelli R."/>
        </authorList>
    </citation>
    <scope>NUCLEOTIDE SEQUENCE</scope>
    <source>
        <strain evidence="1">LFN00145</strain>
    </source>
</reference>
<evidence type="ECO:0000313" key="1">
    <source>
        <dbReference type="EMBL" id="KAF6830726.1"/>
    </source>
</evidence>
<protein>
    <submittedName>
        <fullName evidence="1">Uncharacterized protein</fullName>
    </submittedName>
</protein>
<comment type="caution">
    <text evidence="1">The sequence shown here is derived from an EMBL/GenBank/DDBJ whole genome shotgun (WGS) entry which is preliminary data.</text>
</comment>
<sequence>MGHPDNLDIRITLLRPAGPAGDHPCRGRARLVDQGGVPGCANGWVLRRPDMQGPWWQDEVQQSTVATAATLRWNLVPNGTQSGWSTWFRGMVPWDGAIRSPRGTGRCRPPGCLLAPRIDDKTATSCVAVPQMDNGAAKVHVAAQDASPVMI</sequence>
<keyword evidence="2" id="KW-1185">Reference proteome</keyword>
<dbReference type="Proteomes" id="UP000654918">
    <property type="component" value="Unassembled WGS sequence"/>
</dbReference>
<gene>
    <name evidence="1" type="ORF">CPLU01_07183</name>
</gene>
<evidence type="ECO:0000313" key="2">
    <source>
        <dbReference type="Proteomes" id="UP000654918"/>
    </source>
</evidence>
<proteinExistence type="predicted"/>
<name>A0A8H6KH91_9PEZI</name>
<accession>A0A8H6KH91</accession>
<dbReference type="EMBL" id="WIGO01000090">
    <property type="protein sequence ID" value="KAF6830726.1"/>
    <property type="molecule type" value="Genomic_DNA"/>
</dbReference>
<organism evidence="1 2">
    <name type="scientific">Colletotrichum plurivorum</name>
    <dbReference type="NCBI Taxonomy" id="2175906"/>
    <lineage>
        <taxon>Eukaryota</taxon>
        <taxon>Fungi</taxon>
        <taxon>Dikarya</taxon>
        <taxon>Ascomycota</taxon>
        <taxon>Pezizomycotina</taxon>
        <taxon>Sordariomycetes</taxon>
        <taxon>Hypocreomycetidae</taxon>
        <taxon>Glomerellales</taxon>
        <taxon>Glomerellaceae</taxon>
        <taxon>Colletotrichum</taxon>
        <taxon>Colletotrichum orchidearum species complex</taxon>
    </lineage>
</organism>